<sequence length="102" mass="11675">MNFHRVSHLNHQGVRINELVIHSYEMGVYLAEADYDGRKAFLQDETGKAQRFHSVEEVRQLLDRCTICKAYLVHQSAYDEMCGCAEKVDNTLKVPLFVASVS</sequence>
<comment type="caution">
    <text evidence="1">The sequence shown here is derived from an EMBL/GenBank/DDBJ whole genome shotgun (WGS) entry which is preliminary data.</text>
</comment>
<name>A0ABP3P1D9_9GAMM</name>
<dbReference type="RefSeq" id="WP_134055894.1">
    <property type="nucleotide sequence ID" value="NZ_BAAAEO010000003.1"/>
</dbReference>
<gene>
    <name evidence="1" type="ORF">GCM10009098_24330</name>
</gene>
<reference evidence="2" key="1">
    <citation type="journal article" date="2019" name="Int. J. Syst. Evol. Microbiol.">
        <title>The Global Catalogue of Microorganisms (GCM) 10K type strain sequencing project: providing services to taxonomists for standard genome sequencing and annotation.</title>
        <authorList>
            <consortium name="The Broad Institute Genomics Platform"/>
            <consortium name="The Broad Institute Genome Sequencing Center for Infectious Disease"/>
            <person name="Wu L."/>
            <person name="Ma J."/>
        </authorList>
    </citation>
    <scope>NUCLEOTIDE SEQUENCE [LARGE SCALE GENOMIC DNA]</scope>
    <source>
        <strain evidence="2">JCM 14331</strain>
    </source>
</reference>
<dbReference type="EMBL" id="BAAAEO010000003">
    <property type="protein sequence ID" value="GAA0555552.1"/>
    <property type="molecule type" value="Genomic_DNA"/>
</dbReference>
<dbReference type="Pfam" id="PF20090">
    <property type="entry name" value="DUF6482"/>
    <property type="match status" value="1"/>
</dbReference>
<protein>
    <submittedName>
        <fullName evidence="1">Uncharacterized protein</fullName>
    </submittedName>
</protein>
<evidence type="ECO:0000313" key="2">
    <source>
        <dbReference type="Proteomes" id="UP001501169"/>
    </source>
</evidence>
<organism evidence="1 2">
    <name type="scientific">Rheinheimera aquimaris</name>
    <dbReference type="NCBI Taxonomy" id="412437"/>
    <lineage>
        <taxon>Bacteria</taxon>
        <taxon>Pseudomonadati</taxon>
        <taxon>Pseudomonadota</taxon>
        <taxon>Gammaproteobacteria</taxon>
        <taxon>Chromatiales</taxon>
        <taxon>Chromatiaceae</taxon>
        <taxon>Rheinheimera</taxon>
    </lineage>
</organism>
<dbReference type="InterPro" id="IPR045508">
    <property type="entry name" value="DUF6482"/>
</dbReference>
<evidence type="ECO:0000313" key="1">
    <source>
        <dbReference type="EMBL" id="GAA0555552.1"/>
    </source>
</evidence>
<proteinExistence type="predicted"/>
<keyword evidence="2" id="KW-1185">Reference proteome</keyword>
<accession>A0ABP3P1D9</accession>
<dbReference type="Proteomes" id="UP001501169">
    <property type="component" value="Unassembled WGS sequence"/>
</dbReference>